<keyword evidence="8" id="KW-0333">Golgi apparatus</keyword>
<feature type="domain" description="T-SNARE coiled-coil homology" evidence="12">
    <location>
        <begin position="298"/>
        <end position="360"/>
    </location>
</feature>
<dbReference type="PROSITE" id="PS50192">
    <property type="entry name" value="T_SNARE"/>
    <property type="match status" value="1"/>
</dbReference>
<evidence type="ECO:0000313" key="14">
    <source>
        <dbReference type="Proteomes" id="UP000277928"/>
    </source>
</evidence>
<dbReference type="Gene3D" id="1.20.58.70">
    <property type="match status" value="1"/>
</dbReference>
<evidence type="ECO:0000256" key="4">
    <source>
        <dbReference type="ARBA" id="ARBA00022692"/>
    </source>
</evidence>
<keyword evidence="5" id="KW-0532">Neurotransmitter transport</keyword>
<feature type="transmembrane region" description="Helical" evidence="11">
    <location>
        <begin position="368"/>
        <end position="389"/>
    </location>
</feature>
<evidence type="ECO:0000256" key="10">
    <source>
        <dbReference type="ARBA" id="ARBA00023136"/>
    </source>
</evidence>
<dbReference type="EMBL" id="UYRX01000045">
    <property type="protein sequence ID" value="VDK71127.1"/>
    <property type="molecule type" value="Genomic_DNA"/>
</dbReference>
<reference evidence="13 14" key="1">
    <citation type="submission" date="2018-08" db="EMBL/GenBank/DDBJ databases">
        <authorList>
            <person name="Laetsch R D."/>
            <person name="Stevens L."/>
            <person name="Kumar S."/>
            <person name="Blaxter L. M."/>
        </authorList>
    </citation>
    <scope>NUCLEOTIDE SEQUENCE [LARGE SCALE GENOMIC DNA]</scope>
</reference>
<feature type="transmembrane region" description="Helical" evidence="11">
    <location>
        <begin position="546"/>
        <end position="568"/>
    </location>
</feature>
<comment type="subcellular location">
    <subcellularLocation>
        <location evidence="1">Golgi apparatus membrane</location>
        <topology evidence="1">Single-pass type IV membrane protein</topology>
    </subcellularLocation>
</comment>
<accession>A0A3P6SFV7</accession>
<dbReference type="GO" id="GO:0048278">
    <property type="term" value="P:vesicle docking"/>
    <property type="evidence" value="ECO:0007669"/>
    <property type="project" value="TreeGrafter"/>
</dbReference>
<evidence type="ECO:0000313" key="13">
    <source>
        <dbReference type="EMBL" id="VDK71127.1"/>
    </source>
</evidence>
<evidence type="ECO:0000256" key="11">
    <source>
        <dbReference type="SAM" id="Phobius"/>
    </source>
</evidence>
<dbReference type="PROSITE" id="PS00914">
    <property type="entry name" value="SYNTAXIN"/>
    <property type="match status" value="1"/>
</dbReference>
<evidence type="ECO:0000256" key="2">
    <source>
        <dbReference type="ARBA" id="ARBA00009063"/>
    </source>
</evidence>
<evidence type="ECO:0000259" key="12">
    <source>
        <dbReference type="PROSITE" id="PS50192"/>
    </source>
</evidence>
<keyword evidence="6" id="KW-0653">Protein transport</keyword>
<gene>
    <name evidence="13" type="ORF">NLS_LOCUS1324</name>
</gene>
<dbReference type="GO" id="GO:0000149">
    <property type="term" value="F:SNARE binding"/>
    <property type="evidence" value="ECO:0007669"/>
    <property type="project" value="TreeGrafter"/>
</dbReference>
<dbReference type="CDD" id="cd15845">
    <property type="entry name" value="SNARE_syntaxin16"/>
    <property type="match status" value="1"/>
</dbReference>
<evidence type="ECO:0000256" key="5">
    <source>
        <dbReference type="ARBA" id="ARBA00022775"/>
    </source>
</evidence>
<dbReference type="InterPro" id="IPR045242">
    <property type="entry name" value="Syntaxin"/>
</dbReference>
<evidence type="ECO:0000256" key="9">
    <source>
        <dbReference type="ARBA" id="ARBA00023054"/>
    </source>
</evidence>
<dbReference type="Proteomes" id="UP000277928">
    <property type="component" value="Unassembled WGS sequence"/>
</dbReference>
<dbReference type="InterPro" id="IPR010989">
    <property type="entry name" value="SNARE"/>
</dbReference>
<keyword evidence="7 11" id="KW-1133">Transmembrane helix</keyword>
<organism evidence="13 14">
    <name type="scientific">Litomosoides sigmodontis</name>
    <name type="common">Filarial nematode worm</name>
    <dbReference type="NCBI Taxonomy" id="42156"/>
    <lineage>
        <taxon>Eukaryota</taxon>
        <taxon>Metazoa</taxon>
        <taxon>Ecdysozoa</taxon>
        <taxon>Nematoda</taxon>
        <taxon>Chromadorea</taxon>
        <taxon>Rhabditida</taxon>
        <taxon>Spirurina</taxon>
        <taxon>Spiruromorpha</taxon>
        <taxon>Filarioidea</taxon>
        <taxon>Onchocercidae</taxon>
        <taxon>Litomosoides</taxon>
    </lineage>
</organism>
<sequence>MRLVKLCLVDVTCEVCVQGRITLEKLKIATDFRETISHAVEGYRNEILDFVLIQIMGTLSIQFPAGSTRNLTEVFILLRNNALRNKFAFANNTASAADEKMSLVALDEETETVHVSSSSRMPPDWVNYLDEAQYELTRIRSRLKQIREMQQNHISKPSFVEDLEAQNEMDKSTNEVTEMFSHCQRLIGFIERANVIESAQQSLLRNNVVSTLRLTLSNLAMDFRTNQAKFLKQIEARKETVNSYLLASTNWYNSYSGGTWYRNAMHFILTVHETLEFYNKLEIVGLTMEQIQLLLQNAELVKERERDVMSVSKSIVELNSLFKDLASMVVDQGTILDRIDYNVEQATLKVNSAFSNVQRAERKKFRPFYTYTLMTVVWFVLVGLCQLVDSRFRLLGASLYLECTHHLRCSETDRIRWLELREHAHNLIELGNVAREDGYISEKTKLLQSLRYRDYLCSEYRSSGYLLQNDSSYHLQIACMWVGGEMNATCGLMPSTVKPFGYREPEEWRQMLLTLRRSIGCSDDEIRGTRKVSELFYCTERCIQAGIGYVPMMLIMASVVLSFLLFCFSE</sequence>
<dbReference type="InterPro" id="IPR000727">
    <property type="entry name" value="T_SNARE_dom"/>
</dbReference>
<evidence type="ECO:0000256" key="3">
    <source>
        <dbReference type="ARBA" id="ARBA00022448"/>
    </source>
</evidence>
<dbReference type="InterPro" id="IPR006012">
    <property type="entry name" value="Syntaxin/epimorphin_CS"/>
</dbReference>
<keyword evidence="10 11" id="KW-0472">Membrane</keyword>
<dbReference type="GO" id="GO:0006836">
    <property type="term" value="P:neurotransmitter transport"/>
    <property type="evidence" value="ECO:0007669"/>
    <property type="project" value="UniProtKB-KW"/>
</dbReference>
<evidence type="ECO:0000256" key="6">
    <source>
        <dbReference type="ARBA" id="ARBA00022927"/>
    </source>
</evidence>
<comment type="similarity">
    <text evidence="2">Belongs to the syntaxin family.</text>
</comment>
<dbReference type="GO" id="GO:0006886">
    <property type="term" value="P:intracellular protein transport"/>
    <property type="evidence" value="ECO:0007669"/>
    <property type="project" value="InterPro"/>
</dbReference>
<dbReference type="GO" id="GO:0000139">
    <property type="term" value="C:Golgi membrane"/>
    <property type="evidence" value="ECO:0007669"/>
    <property type="project" value="UniProtKB-SubCell"/>
</dbReference>
<keyword evidence="3" id="KW-0813">Transport</keyword>
<dbReference type="GO" id="GO:0005484">
    <property type="term" value="F:SNAP receptor activity"/>
    <property type="evidence" value="ECO:0007669"/>
    <property type="project" value="InterPro"/>
</dbReference>
<keyword evidence="4 11" id="KW-0812">Transmembrane</keyword>
<proteinExistence type="inferred from homology"/>
<dbReference type="PANTHER" id="PTHR19957">
    <property type="entry name" value="SYNTAXIN"/>
    <property type="match status" value="1"/>
</dbReference>
<protein>
    <recommendedName>
        <fullName evidence="12">t-SNARE coiled-coil homology domain-containing protein</fullName>
    </recommendedName>
</protein>
<keyword evidence="14" id="KW-1185">Reference proteome</keyword>
<dbReference type="AlphaFoldDB" id="A0A3P6SFV7"/>
<keyword evidence="9" id="KW-0175">Coiled coil</keyword>
<dbReference type="SMART" id="SM00397">
    <property type="entry name" value="t_SNARE"/>
    <property type="match status" value="1"/>
</dbReference>
<evidence type="ECO:0000256" key="1">
    <source>
        <dbReference type="ARBA" id="ARBA00004409"/>
    </source>
</evidence>
<dbReference type="OrthoDB" id="10251371at2759"/>
<dbReference type="GO" id="GO:0006906">
    <property type="term" value="P:vesicle fusion"/>
    <property type="evidence" value="ECO:0007669"/>
    <property type="project" value="TreeGrafter"/>
</dbReference>
<evidence type="ECO:0000256" key="7">
    <source>
        <dbReference type="ARBA" id="ARBA00022989"/>
    </source>
</evidence>
<dbReference type="PANTHER" id="PTHR19957:SF83">
    <property type="entry name" value="SYNTAXIN-16"/>
    <property type="match status" value="1"/>
</dbReference>
<name>A0A3P6SFV7_LITSI</name>
<dbReference type="GO" id="GO:0031201">
    <property type="term" value="C:SNARE complex"/>
    <property type="evidence" value="ECO:0007669"/>
    <property type="project" value="TreeGrafter"/>
</dbReference>
<dbReference type="SUPFAM" id="SSF47661">
    <property type="entry name" value="t-snare proteins"/>
    <property type="match status" value="1"/>
</dbReference>
<dbReference type="STRING" id="42156.A0A3P6SFV7"/>
<evidence type="ECO:0000256" key="8">
    <source>
        <dbReference type="ARBA" id="ARBA00023034"/>
    </source>
</evidence>